<organism evidence="9 10">
    <name type="scientific">Azonexus hydrophilus</name>
    <dbReference type="NCBI Taxonomy" id="418702"/>
    <lineage>
        <taxon>Bacteria</taxon>
        <taxon>Pseudomonadati</taxon>
        <taxon>Pseudomonadota</taxon>
        <taxon>Betaproteobacteria</taxon>
        <taxon>Rhodocyclales</taxon>
        <taxon>Azonexaceae</taxon>
        <taxon>Azonexus</taxon>
    </lineage>
</organism>
<keyword evidence="10" id="KW-1185">Reference proteome</keyword>
<keyword evidence="5 6" id="KW-0472">Membrane</keyword>
<evidence type="ECO:0000256" key="6">
    <source>
        <dbReference type="SAM" id="Phobius"/>
    </source>
</evidence>
<evidence type="ECO:0000259" key="7">
    <source>
        <dbReference type="Pfam" id="PF02687"/>
    </source>
</evidence>
<evidence type="ECO:0000256" key="3">
    <source>
        <dbReference type="ARBA" id="ARBA00022692"/>
    </source>
</evidence>
<dbReference type="RefSeq" id="WP_076094618.1">
    <property type="nucleotide sequence ID" value="NZ_MTHD01000003.1"/>
</dbReference>
<dbReference type="OrthoDB" id="9784014at2"/>
<keyword evidence="3 6" id="KW-0812">Transmembrane</keyword>
<dbReference type="Pfam" id="PF12704">
    <property type="entry name" value="MacB_PCD"/>
    <property type="match status" value="1"/>
</dbReference>
<sequence>MSALLRLALASAWNRRLSLGLTLLAVMLAATLLLSVERVRQAARDGFAQSVSGSDLIVGARTSPVQLVLYSVFRLGEATNNLGWDSYQKIAADPAIAWSVPLSLGDSHRGYPVLGTTPGYFVHFHYGDRQPLRFAAGTAFAGIFDAVLGAEVAQRLGYRVGDKITLSHGDGGLPGMEHEDKPFTVTGVLAPTGTPVDRTVHVGLAAIEAIHLDWIGGAPVPGFAIGAEVVQKFDLTPKTITAFMVGLHQRGEVFRIQRRINQFADEPLLAVLPGVALDQLWQTVGVVEQALQTVSWLVLAVGLAGLMATMLAGLNERRREMAILRSLGAGPRHILFLLMLESGVISLLGCLLGLATVTLFAAFGGGLLADFGLAALPLAVDAAEMKLLGGVLVCGLLVSLLPAWRAYRLSLADGLIPRS</sequence>
<evidence type="ECO:0000256" key="4">
    <source>
        <dbReference type="ARBA" id="ARBA00022989"/>
    </source>
</evidence>
<feature type="domain" description="MacB-like periplasmic core" evidence="8">
    <location>
        <begin position="20"/>
        <end position="201"/>
    </location>
</feature>
<dbReference type="STRING" id="418702.BJN45_09610"/>
<feature type="transmembrane region" description="Helical" evidence="6">
    <location>
        <begin position="294"/>
        <end position="314"/>
    </location>
</feature>
<accession>A0A1R1I4P6</accession>
<evidence type="ECO:0000256" key="1">
    <source>
        <dbReference type="ARBA" id="ARBA00004651"/>
    </source>
</evidence>
<feature type="transmembrane region" description="Helical" evidence="6">
    <location>
        <begin position="387"/>
        <end position="407"/>
    </location>
</feature>
<comment type="caution">
    <text evidence="9">The sequence shown here is derived from an EMBL/GenBank/DDBJ whole genome shotgun (WGS) entry which is preliminary data.</text>
</comment>
<keyword evidence="2" id="KW-1003">Cell membrane</keyword>
<evidence type="ECO:0000313" key="10">
    <source>
        <dbReference type="Proteomes" id="UP000187526"/>
    </source>
</evidence>
<reference evidence="9 10" key="1">
    <citation type="submission" date="2016-10" db="EMBL/GenBank/DDBJ databases">
        <title>Alkaliphiles isolated from bioreactors.</title>
        <authorList>
            <person name="Salah Z."/>
            <person name="Rout S.P."/>
            <person name="Humphreys P.N."/>
        </authorList>
    </citation>
    <scope>NUCLEOTIDE SEQUENCE [LARGE SCALE GENOMIC DNA]</scope>
    <source>
        <strain evidence="9 10">ZS02</strain>
    </source>
</reference>
<protein>
    <submittedName>
        <fullName evidence="9">Peptide ABC transporter permease</fullName>
    </submittedName>
</protein>
<dbReference type="PANTHER" id="PTHR43738:SF2">
    <property type="entry name" value="ABC TRANSPORTER PERMEASE"/>
    <property type="match status" value="1"/>
</dbReference>
<dbReference type="AlphaFoldDB" id="A0A1R1I4P6"/>
<feature type="transmembrane region" description="Helical" evidence="6">
    <location>
        <begin position="360"/>
        <end position="380"/>
    </location>
</feature>
<feature type="domain" description="ABC3 transporter permease C-terminal" evidence="7">
    <location>
        <begin position="294"/>
        <end position="410"/>
    </location>
</feature>
<dbReference type="GO" id="GO:0005886">
    <property type="term" value="C:plasma membrane"/>
    <property type="evidence" value="ECO:0007669"/>
    <property type="project" value="UniProtKB-SubCell"/>
</dbReference>
<evidence type="ECO:0000256" key="2">
    <source>
        <dbReference type="ARBA" id="ARBA00022475"/>
    </source>
</evidence>
<dbReference type="InterPro" id="IPR051125">
    <property type="entry name" value="ABC-4/HrtB_transporter"/>
</dbReference>
<evidence type="ECO:0000259" key="8">
    <source>
        <dbReference type="Pfam" id="PF12704"/>
    </source>
</evidence>
<feature type="transmembrane region" description="Helical" evidence="6">
    <location>
        <begin position="334"/>
        <end position="354"/>
    </location>
</feature>
<evidence type="ECO:0000256" key="5">
    <source>
        <dbReference type="ARBA" id="ARBA00023136"/>
    </source>
</evidence>
<comment type="subcellular location">
    <subcellularLocation>
        <location evidence="1">Cell membrane</location>
        <topology evidence="1">Multi-pass membrane protein</topology>
    </subcellularLocation>
</comment>
<dbReference type="Pfam" id="PF02687">
    <property type="entry name" value="FtsX"/>
    <property type="match status" value="1"/>
</dbReference>
<gene>
    <name evidence="9" type="ORF">BJN45_09610</name>
</gene>
<dbReference type="PANTHER" id="PTHR43738">
    <property type="entry name" value="ABC TRANSPORTER, MEMBRANE PROTEIN"/>
    <property type="match status" value="1"/>
</dbReference>
<dbReference type="InterPro" id="IPR025857">
    <property type="entry name" value="MacB_PCD"/>
</dbReference>
<dbReference type="Proteomes" id="UP000187526">
    <property type="component" value="Unassembled WGS sequence"/>
</dbReference>
<proteinExistence type="predicted"/>
<name>A0A1R1I4P6_9RHOO</name>
<keyword evidence="4 6" id="KW-1133">Transmembrane helix</keyword>
<dbReference type="InterPro" id="IPR003838">
    <property type="entry name" value="ABC3_permease_C"/>
</dbReference>
<evidence type="ECO:0000313" key="9">
    <source>
        <dbReference type="EMBL" id="OMG53683.1"/>
    </source>
</evidence>
<dbReference type="EMBL" id="MTHD01000003">
    <property type="protein sequence ID" value="OMG53683.1"/>
    <property type="molecule type" value="Genomic_DNA"/>
</dbReference>